<dbReference type="InterPro" id="IPR032788">
    <property type="entry name" value="AGL_central"/>
</dbReference>
<dbReference type="Pfam" id="PF14701">
    <property type="entry name" value="hDGE_amylase"/>
    <property type="match status" value="1"/>
</dbReference>
<evidence type="ECO:0000256" key="13">
    <source>
        <dbReference type="ARBA" id="ARBA00023268"/>
    </source>
</evidence>
<evidence type="ECO:0000256" key="2">
    <source>
        <dbReference type="ARBA" id="ARBA00000927"/>
    </source>
</evidence>
<organism evidence="21 22">
    <name type="scientific">Parambassis ranga</name>
    <name type="common">Indian glassy fish</name>
    <dbReference type="NCBI Taxonomy" id="210632"/>
    <lineage>
        <taxon>Eukaryota</taxon>
        <taxon>Metazoa</taxon>
        <taxon>Chordata</taxon>
        <taxon>Craniata</taxon>
        <taxon>Vertebrata</taxon>
        <taxon>Euteleostomi</taxon>
        <taxon>Actinopterygii</taxon>
        <taxon>Neopterygii</taxon>
        <taxon>Teleostei</taxon>
        <taxon>Neoteleostei</taxon>
        <taxon>Acanthomorphata</taxon>
        <taxon>Ovalentaria</taxon>
        <taxon>Ambassidae</taxon>
        <taxon>Parambassis</taxon>
    </lineage>
</organism>
<dbReference type="GeneID" id="114453452"/>
<dbReference type="InterPro" id="IPR006421">
    <property type="entry name" value="Glycogen_debranch_met"/>
</dbReference>
<dbReference type="GO" id="GO:0004134">
    <property type="term" value="F:4-alpha-glucanotransferase activity"/>
    <property type="evidence" value="ECO:0007669"/>
    <property type="project" value="UniProtKB-EC"/>
</dbReference>
<dbReference type="Proteomes" id="UP000515145">
    <property type="component" value="Chromosome 20"/>
</dbReference>
<dbReference type="InterPro" id="IPR029436">
    <property type="entry name" value="AGL_euk_N"/>
</dbReference>
<evidence type="ECO:0000259" key="18">
    <source>
        <dbReference type="Pfam" id="PF14699"/>
    </source>
</evidence>
<keyword evidence="8" id="KW-0963">Cytoplasm</keyword>
<dbReference type="Pfam" id="PF14699">
    <property type="entry name" value="hGDE_N"/>
    <property type="match status" value="1"/>
</dbReference>
<dbReference type="CDD" id="cd11327">
    <property type="entry name" value="AmyAc_Glg_debranch_2"/>
    <property type="match status" value="1"/>
</dbReference>
<evidence type="ECO:0000256" key="3">
    <source>
        <dbReference type="ARBA" id="ARBA00003530"/>
    </source>
</evidence>
<dbReference type="Gene3D" id="3.20.20.80">
    <property type="entry name" value="Glycosidases"/>
    <property type="match status" value="1"/>
</dbReference>
<keyword evidence="10" id="KW-0808">Transferase</keyword>
<dbReference type="GO" id="GO:0005980">
    <property type="term" value="P:glycogen catabolic process"/>
    <property type="evidence" value="ECO:0007669"/>
    <property type="project" value="InterPro"/>
</dbReference>
<dbReference type="InterPro" id="IPR008928">
    <property type="entry name" value="6-hairpin_glycosidase_sf"/>
</dbReference>
<evidence type="ECO:0000256" key="11">
    <source>
        <dbReference type="ARBA" id="ARBA00022801"/>
    </source>
</evidence>
<dbReference type="Pfam" id="PF06202">
    <property type="entry name" value="GDE_C"/>
    <property type="match status" value="1"/>
</dbReference>
<comment type="function">
    <text evidence="3">Multifunctional enzyme acting as 1,4-alpha-D-glucan:1,4-alpha-D-glucan 4-alpha-D-glycosyltransferase and amylo-1,6-glucosidase in glycogen degradation.</text>
</comment>
<gene>
    <name evidence="22" type="primary">LOC114453452</name>
</gene>
<keyword evidence="14" id="KW-0326">Glycosidase</keyword>
<dbReference type="GO" id="GO:0004135">
    <property type="term" value="F:amylo-alpha-1,6-glucosidase activity"/>
    <property type="evidence" value="ECO:0007669"/>
    <property type="project" value="UniProtKB-EC"/>
</dbReference>
<evidence type="ECO:0000256" key="6">
    <source>
        <dbReference type="ARBA" id="ARBA00012778"/>
    </source>
</evidence>
<comment type="catalytic activity">
    <reaction evidence="2">
        <text>Hydrolysis of (1-&gt;6)-alpha-D-glucosidic branch linkages in glycogen phosphorylase limit dextrin.</text>
        <dbReference type="EC" id="3.2.1.33"/>
    </reaction>
</comment>
<protein>
    <recommendedName>
        <fullName evidence="7">Glycogen debranching enzyme</fullName>
        <ecNumber evidence="5">2.4.1.25</ecNumber>
        <ecNumber evidence="6">3.2.1.33</ecNumber>
    </recommendedName>
    <alternativeName>
        <fullName evidence="16">Glycogen debrancher</fullName>
    </alternativeName>
</protein>
<evidence type="ECO:0000256" key="12">
    <source>
        <dbReference type="ARBA" id="ARBA00023056"/>
    </source>
</evidence>
<dbReference type="GO" id="GO:0005737">
    <property type="term" value="C:cytoplasm"/>
    <property type="evidence" value="ECO:0007669"/>
    <property type="project" value="UniProtKB-SubCell"/>
</dbReference>
<keyword evidence="12" id="KW-0320">Glycogen biosynthesis</keyword>
<dbReference type="InterPro" id="IPR017853">
    <property type="entry name" value="GH"/>
</dbReference>
<evidence type="ECO:0000259" key="20">
    <source>
        <dbReference type="Pfam" id="PF14702"/>
    </source>
</evidence>
<evidence type="ECO:0000256" key="15">
    <source>
        <dbReference type="ARBA" id="ARBA00025780"/>
    </source>
</evidence>
<reference evidence="22" key="1">
    <citation type="submission" date="2025-08" db="UniProtKB">
        <authorList>
            <consortium name="RefSeq"/>
        </authorList>
    </citation>
    <scope>IDENTIFICATION</scope>
</reference>
<dbReference type="FunFam" id="3.20.20.80:FF:000070">
    <property type="entry name" value="GDB1p Glycogen debranching enzyme"/>
    <property type="match status" value="1"/>
</dbReference>
<feature type="domain" description="Eukaryotic glycogen debranching enzyme N-terminal" evidence="18">
    <location>
        <begin position="17"/>
        <end position="102"/>
    </location>
</feature>
<dbReference type="PANTHER" id="PTHR10569:SF2">
    <property type="entry name" value="GLYCOGEN DEBRANCHING ENZYME"/>
    <property type="match status" value="1"/>
</dbReference>
<comment type="catalytic activity">
    <reaction evidence="1">
        <text>Transfers a segment of a (1-&gt;4)-alpha-D-glucan to a new position in an acceptor, which may be glucose or a (1-&gt;4)-alpha-D-glucan.</text>
        <dbReference type="EC" id="2.4.1.25"/>
    </reaction>
</comment>
<dbReference type="EC" id="3.2.1.33" evidence="6"/>
<dbReference type="EC" id="2.4.1.25" evidence="5"/>
<evidence type="ECO:0000256" key="14">
    <source>
        <dbReference type="ARBA" id="ARBA00023295"/>
    </source>
</evidence>
<evidence type="ECO:0000256" key="4">
    <source>
        <dbReference type="ARBA" id="ARBA00004496"/>
    </source>
</evidence>
<dbReference type="NCBIfam" id="TIGR01531">
    <property type="entry name" value="glyc_debranch"/>
    <property type="match status" value="1"/>
</dbReference>
<evidence type="ECO:0000256" key="16">
    <source>
        <dbReference type="ARBA" id="ARBA00031477"/>
    </source>
</evidence>
<dbReference type="GO" id="GO:0005978">
    <property type="term" value="P:glycogen biosynthetic process"/>
    <property type="evidence" value="ECO:0007669"/>
    <property type="project" value="UniProtKB-KW"/>
</dbReference>
<evidence type="ECO:0000256" key="7">
    <source>
        <dbReference type="ARBA" id="ARBA00020723"/>
    </source>
</evidence>
<keyword evidence="21" id="KW-1185">Reference proteome</keyword>
<dbReference type="Pfam" id="PF14702">
    <property type="entry name" value="hGDE_central"/>
    <property type="match status" value="1"/>
</dbReference>
<comment type="similarity">
    <text evidence="15">Belongs to the glycogen debranching enzyme family.</text>
</comment>
<accession>A0A6P7KHM8</accession>
<name>A0A6P7KHM8_9TELE</name>
<evidence type="ECO:0000313" key="21">
    <source>
        <dbReference type="Proteomes" id="UP000515145"/>
    </source>
</evidence>
<evidence type="ECO:0000256" key="5">
    <source>
        <dbReference type="ARBA" id="ARBA00012560"/>
    </source>
</evidence>
<dbReference type="InterPro" id="IPR032790">
    <property type="entry name" value="GDE_C"/>
</dbReference>
<evidence type="ECO:0000259" key="17">
    <source>
        <dbReference type="Pfam" id="PF06202"/>
    </source>
</evidence>
<keyword evidence="13" id="KW-0511">Multifunctional enzyme</keyword>
<dbReference type="SUPFAM" id="SSF48208">
    <property type="entry name" value="Six-hairpin glycosidases"/>
    <property type="match status" value="1"/>
</dbReference>
<sequence length="1485" mass="167417">MEKLERALFRLEQGFELQFRLGPTLQGKEVQVYTNYPADGHEFDRLKFRPLDWVYPNGCKDDSDKYCKLDLVVAGSFQYYFSCGDKEKVSGGYIVVDPVLKVGANNDILLLDCISSQTYLAQRLGPLDKWLSRVRVAKETGYNMIHFTPLQKLGASGSCHSVSDQLELNPSFSPEGKLCTWRDIGRLVETLRTDWSMVCITDVVYNHTAVDSEWIRLHPECGYNLVNSPHLKPAWLLDRALWHLSCDVADGKYADQGVPAHIQEEHHINALRGLLWQQVFSRLRLWEFLQVSVDEAVEQFRQLLQTGVKSSSSPECNKHLRMVQDPEYRRFGHTVDMKSALDVFTPHSLDPADIQQCCNSFRNRLEELNSQQYEKMCRHAEQAIHCIVETVVYERLAGDGPTLGLVTRRRPLCPRYFTFPFGEMSFDEETELMTQREAACRILACDGFVKGGDPLRTCGESVSDVYLRRELVCQGDTVKLRYGEKPEDCPFLWAHMKEYTEITAKTFSGVCLVNCLYTPLHVMEAMLAAARSIRPNLYVIAELSSGSQLIENTFVNRLGLTSLVRGAADSRDEANWLSCFGKEPVGAFNQPSLKPLIPTVAHTMFMDMKPNNNNTYIQKCSLYDILPNSSLVSMACCATGSTRGYDELQLHQEDREYACWNTEAQTPDQVNLQTGVLAGKLALNRLHRQLAAEGFTQVHVEQLGEGVIAVTRHCPSSHQSVVAVLRRSNKNPDIHHHTDPPPVFIPGQITEVVLEAVRSTNSNNNINDCTVEIREHVQVEDSKLVKAVLKHQEVVLEKFTPGCIIIFRTTLDARSCEQLGALRRHLIQFSPQYQTGSRAEENPPSVLSKPLKTIMSRLTLADMNVLLYRCDAEEREDGGGCYNVPSWLPLNYGGLQGLISAMAEIRPKNDLNHPFCDNLRQGDWLMDYFSNRLLAKGGAVGEVGQWFQAMFGYLKHIPCYLVPCYFDSIIQGAYTTALASVFTQMSSFVQNGSSFVKQLALGSVQMCASDQTLAQLTLSPELRDEAMNQEELCCLSMAAGLPYLCAGMFHCWGRDTFISLRGLLLLTGRHQEARNIILSFAGTLRYGLIPNLLGQGHNARYNSRDAVWWWLQSIQEYCTLVPDGVSILKCPVSRMYPTNVSEPQPAGAWNQLLYDVIQEAMQRHMQGILFREPNAGPQLDCNMTEEGFNIEAGVDQTTGFIYGGNRYNCGTWMNKMGESERAHNKGIPATARDGSAVEIVGLCKSAVRWLMKLHGDGHFPYAAVNVRTGGRAYSVSYVEWDSKIQEHFEKEFYISHDTQDPEEKHPELVHKRGIYKDSVGASSPWCDYQLRPNFTIAMMVAPELFTVEKAWEALGVAETKLLGLLGMKSLDPDDLVYCGVYNNDLDNNNFNQAKGFNYHQGPEWLWPVGYFLRAKLYFAKKLGGETYDRTVDLVKNILSHHAAHLDRSPWKGLPELTNENGQHCPFSCESRSTSIAAVLEVMYDL</sequence>
<dbReference type="PANTHER" id="PTHR10569">
    <property type="entry name" value="GLYCOGEN DEBRANCHING ENZYME"/>
    <property type="match status" value="1"/>
</dbReference>
<dbReference type="InParanoid" id="A0A6P7KHM8"/>
<evidence type="ECO:0000259" key="19">
    <source>
        <dbReference type="Pfam" id="PF14701"/>
    </source>
</evidence>
<evidence type="ECO:0000256" key="8">
    <source>
        <dbReference type="ARBA" id="ARBA00022490"/>
    </source>
</evidence>
<keyword evidence="9" id="KW-0328">Glycosyltransferase</keyword>
<evidence type="ECO:0000256" key="9">
    <source>
        <dbReference type="ARBA" id="ARBA00022676"/>
    </source>
</evidence>
<dbReference type="OrthoDB" id="10248904at2759"/>
<dbReference type="InterPro" id="IPR032792">
    <property type="entry name" value="AGL_glucanoTrfase"/>
</dbReference>
<feature type="domain" description="Glycogen debranching enzyme central" evidence="20">
    <location>
        <begin position="675"/>
        <end position="933"/>
    </location>
</feature>
<comment type="subcellular location">
    <subcellularLocation>
        <location evidence="4">Cytoplasm</location>
    </subcellularLocation>
</comment>
<keyword evidence="11" id="KW-0378">Hydrolase</keyword>
<proteinExistence type="inferred from homology"/>
<dbReference type="RefSeq" id="XP_028289153.1">
    <property type="nucleotide sequence ID" value="XM_028433352.1"/>
</dbReference>
<dbReference type="FunFam" id="1.50.10.10:FF:000039">
    <property type="entry name" value="Glycogen debranching enzyme Gdb1, putative"/>
    <property type="match status" value="1"/>
</dbReference>
<evidence type="ECO:0000256" key="10">
    <source>
        <dbReference type="ARBA" id="ARBA00022679"/>
    </source>
</evidence>
<dbReference type="InterPro" id="IPR010401">
    <property type="entry name" value="AGL/Gdb1"/>
</dbReference>
<dbReference type="SUPFAM" id="SSF51445">
    <property type="entry name" value="(Trans)glycosidases"/>
    <property type="match status" value="1"/>
</dbReference>
<evidence type="ECO:0000256" key="1">
    <source>
        <dbReference type="ARBA" id="ARBA00000439"/>
    </source>
</evidence>
<feature type="domain" description="Glycogen debranching enzyme glucanotransferase" evidence="19">
    <location>
        <begin position="109"/>
        <end position="538"/>
    </location>
</feature>
<evidence type="ECO:0000313" key="22">
    <source>
        <dbReference type="RefSeq" id="XP_028289153.1"/>
    </source>
</evidence>
<feature type="domain" description="Glycogen debranching enzyme C-terminal" evidence="17">
    <location>
        <begin position="1027"/>
        <end position="1480"/>
    </location>
</feature>